<evidence type="ECO:0000313" key="2">
    <source>
        <dbReference type="Proteomes" id="UP000325577"/>
    </source>
</evidence>
<organism evidence="1 2">
    <name type="scientific">Nyssa sinensis</name>
    <dbReference type="NCBI Taxonomy" id="561372"/>
    <lineage>
        <taxon>Eukaryota</taxon>
        <taxon>Viridiplantae</taxon>
        <taxon>Streptophyta</taxon>
        <taxon>Embryophyta</taxon>
        <taxon>Tracheophyta</taxon>
        <taxon>Spermatophyta</taxon>
        <taxon>Magnoliopsida</taxon>
        <taxon>eudicotyledons</taxon>
        <taxon>Gunneridae</taxon>
        <taxon>Pentapetalae</taxon>
        <taxon>asterids</taxon>
        <taxon>Cornales</taxon>
        <taxon>Nyssaceae</taxon>
        <taxon>Nyssa</taxon>
    </lineage>
</organism>
<dbReference type="EMBL" id="CM018047">
    <property type="protein sequence ID" value="KAA8524158.1"/>
    <property type="molecule type" value="Genomic_DNA"/>
</dbReference>
<evidence type="ECO:0000313" key="1">
    <source>
        <dbReference type="EMBL" id="KAA8524158.1"/>
    </source>
</evidence>
<proteinExistence type="predicted"/>
<sequence>MQLSRGNHVRSWANSSSDVKPTKEYYFDSRGDGDKLAFRCVYRMDMDRYNIAVFVNMIVDVEIDRGEWGNTEFFDSRSCLGSTSLLEK</sequence>
<keyword evidence="2" id="KW-1185">Reference proteome</keyword>
<accession>A0A5J5A2E4</accession>
<dbReference type="AlphaFoldDB" id="A0A5J5A2E4"/>
<reference evidence="1 2" key="1">
    <citation type="submission" date="2019-09" db="EMBL/GenBank/DDBJ databases">
        <title>A chromosome-level genome assembly of the Chinese tupelo Nyssa sinensis.</title>
        <authorList>
            <person name="Yang X."/>
            <person name="Kang M."/>
            <person name="Yang Y."/>
            <person name="Xiong H."/>
            <person name="Wang M."/>
            <person name="Zhang Z."/>
            <person name="Wang Z."/>
            <person name="Wu H."/>
            <person name="Ma T."/>
            <person name="Liu J."/>
            <person name="Xi Z."/>
        </authorList>
    </citation>
    <scope>NUCLEOTIDE SEQUENCE [LARGE SCALE GENOMIC DNA]</scope>
    <source>
        <strain evidence="1">J267</strain>
        <tissue evidence="1">Leaf</tissue>
    </source>
</reference>
<name>A0A5J5A2E4_9ASTE</name>
<gene>
    <name evidence="1" type="ORF">F0562_010411</name>
</gene>
<protein>
    <submittedName>
        <fullName evidence="1">Uncharacterized protein</fullName>
    </submittedName>
</protein>
<dbReference type="Proteomes" id="UP000325577">
    <property type="component" value="Linkage Group LG4"/>
</dbReference>